<organism evidence="4">
    <name type="scientific">Caenorhabditis brenneri</name>
    <name type="common">Nematode worm</name>
    <dbReference type="NCBI Taxonomy" id="135651"/>
    <lineage>
        <taxon>Eukaryota</taxon>
        <taxon>Metazoa</taxon>
        <taxon>Ecdysozoa</taxon>
        <taxon>Nematoda</taxon>
        <taxon>Chromadorea</taxon>
        <taxon>Rhabditida</taxon>
        <taxon>Rhabditina</taxon>
        <taxon>Rhabditomorpha</taxon>
        <taxon>Rhabditoidea</taxon>
        <taxon>Rhabditidae</taxon>
        <taxon>Peloderinae</taxon>
        <taxon>Caenorhabditis</taxon>
    </lineage>
</organism>
<gene>
    <name evidence="3" type="ORF">CAEBREN_02271</name>
</gene>
<dbReference type="Gene3D" id="2.60.40.780">
    <property type="entry name" value="von Hippel-Lindau disease tumour suppressor, beta domain"/>
    <property type="match status" value="1"/>
</dbReference>
<dbReference type="SUPFAM" id="SSF49468">
    <property type="entry name" value="VHL"/>
    <property type="match status" value="1"/>
</dbReference>
<evidence type="ECO:0000313" key="4">
    <source>
        <dbReference type="Proteomes" id="UP000008068"/>
    </source>
</evidence>
<dbReference type="Pfam" id="PF01847">
    <property type="entry name" value="VHL"/>
    <property type="match status" value="1"/>
</dbReference>
<proteinExistence type="inferred from homology"/>
<sequence length="170" mass="19481">MADEDNDDELFPNLGSTTTDPIEIPVQFVNKCSFPVDVFWMNFERTPTKFGTLLQNQHFDIKTFKHHPWVARRSSDGVKLEVNGNAVFWSEPGSPNVCTQCVITPKVLSLKEMASRTMIMEGRAIDLLRLPRDLQLEVRGFHEKMEEYFEIVRRSVPPPVRRPPSPPAAQ</sequence>
<reference evidence="4" key="1">
    <citation type="submission" date="2011-07" db="EMBL/GenBank/DDBJ databases">
        <authorList>
            <consortium name="Caenorhabditis brenneri Sequencing and Analysis Consortium"/>
            <person name="Wilson R.K."/>
        </authorList>
    </citation>
    <scope>NUCLEOTIDE SEQUENCE [LARGE SCALE GENOMIC DNA]</scope>
    <source>
        <strain evidence="4">PB2801</strain>
    </source>
</reference>
<dbReference type="InterPro" id="IPR036208">
    <property type="entry name" value="VHL_sf"/>
</dbReference>
<dbReference type="AlphaFoldDB" id="G0MMS6"/>
<evidence type="ECO:0000256" key="1">
    <source>
        <dbReference type="ARBA" id="ARBA00010057"/>
    </source>
</evidence>
<accession>G0MMS6</accession>
<name>G0MMS6_CAEBE</name>
<dbReference type="InterPro" id="IPR024053">
    <property type="entry name" value="VHL_beta_dom"/>
</dbReference>
<dbReference type="FunFam" id="2.60.40.780:FF:000001">
    <property type="entry name" value="von Hippel-Lindau disease tumor suppressor"/>
    <property type="match status" value="1"/>
</dbReference>
<dbReference type="OrthoDB" id="413400at2759"/>
<protein>
    <recommendedName>
        <fullName evidence="2">von Hippel-Lindau disease tumour suppressor beta domain-containing protein</fullName>
    </recommendedName>
</protein>
<evidence type="ECO:0000313" key="3">
    <source>
        <dbReference type="EMBL" id="EGT37408.1"/>
    </source>
</evidence>
<dbReference type="eggNOG" id="KOG4710">
    <property type="taxonomic scope" value="Eukaryota"/>
</dbReference>
<dbReference type="STRING" id="135651.G0MMS6"/>
<dbReference type="EMBL" id="GL379802">
    <property type="protein sequence ID" value="EGT37408.1"/>
    <property type="molecule type" value="Genomic_DNA"/>
</dbReference>
<dbReference type="InParanoid" id="G0MMS6"/>
<feature type="domain" description="von Hippel-Lindau disease tumour suppressor beta" evidence="2">
    <location>
        <begin position="23"/>
        <end position="90"/>
    </location>
</feature>
<evidence type="ECO:0000259" key="2">
    <source>
        <dbReference type="Pfam" id="PF01847"/>
    </source>
</evidence>
<keyword evidence="4" id="KW-1185">Reference proteome</keyword>
<dbReference type="HOGENOM" id="CLU_116090_1_0_1"/>
<dbReference type="Proteomes" id="UP000008068">
    <property type="component" value="Unassembled WGS sequence"/>
</dbReference>
<dbReference type="InterPro" id="IPR037140">
    <property type="entry name" value="VHL_beta_dom_sf"/>
</dbReference>
<comment type="similarity">
    <text evidence="1">Belongs to the VHL family.</text>
</comment>